<evidence type="ECO:0000256" key="6">
    <source>
        <dbReference type="ARBA" id="ARBA00022857"/>
    </source>
</evidence>
<dbReference type="AlphaFoldDB" id="A0AAW1NXR7"/>
<dbReference type="HAMAP" id="MF_00361">
    <property type="entry name" value="NAD_kinase"/>
    <property type="match status" value="1"/>
</dbReference>
<dbReference type="Pfam" id="PF20143">
    <property type="entry name" value="NAD_kinase_C"/>
    <property type="match status" value="1"/>
</dbReference>
<comment type="similarity">
    <text evidence="1">Belongs to the NAD kinase family.</text>
</comment>
<keyword evidence="3" id="KW-0547">Nucleotide-binding</keyword>
<sequence length="441" mass="49311">MAGSYLKQMLLQWLVVLPCEVQRMDQPPLSRPSHELSQTPPRNAEFPSDVRASIDEATAAANALHTQSNGKHRSPKWPGKSDLYIFRTDGMSCARETVEASGCLSFGHPSSQQLLLVWHQRPKCALVLKKLDDVNLKEFIEALRHLALDEHLTVVVEPHEYDKLTALGIDFVNTYTEEEGKRLQTYVDFVVCLGGDGVILHASFLFQSAVPPIVSFNLGSLGFLTNHHYTSFQKDLSDVMNGSERLDQCMPDDPEAKGVHITLRMRLECTIMRKGLRDQGEPVEVLNEVVVDRGSGPYLTKIECWERDHLITKVQADGVMLATPTGSTAYSVAAGGSMVHPNVSAILFTPICPHSLSFKPVVMPDYTEIELRISDDARCGAWVCFDGKRRQELQRGDAVAVRMSCNPVPTVSRNDQTVDWFGSLERCFSWNERPEQKALQF</sequence>
<dbReference type="InterPro" id="IPR002504">
    <property type="entry name" value="NADK"/>
</dbReference>
<name>A0AAW1NXR7_9CHLO</name>
<dbReference type="PANTHER" id="PTHR20275">
    <property type="entry name" value="NAD KINASE"/>
    <property type="match status" value="1"/>
</dbReference>
<keyword evidence="4" id="KW-0418">Kinase</keyword>
<feature type="signal peptide" evidence="9">
    <location>
        <begin position="1"/>
        <end position="21"/>
    </location>
</feature>
<dbReference type="InterPro" id="IPR017438">
    <property type="entry name" value="ATP-NAD_kinase_N"/>
</dbReference>
<evidence type="ECO:0000313" key="11">
    <source>
        <dbReference type="Proteomes" id="UP001465755"/>
    </source>
</evidence>
<keyword evidence="9" id="KW-0732">Signal</keyword>
<evidence type="ECO:0000256" key="3">
    <source>
        <dbReference type="ARBA" id="ARBA00022741"/>
    </source>
</evidence>
<evidence type="ECO:0000256" key="2">
    <source>
        <dbReference type="ARBA" id="ARBA00022679"/>
    </source>
</evidence>
<dbReference type="Gene3D" id="2.60.200.30">
    <property type="entry name" value="Probable inorganic polyphosphate/atp-NAD kinase, domain 2"/>
    <property type="match status" value="1"/>
</dbReference>
<comment type="caution">
    <text evidence="10">The sequence shown here is derived from an EMBL/GenBank/DDBJ whole genome shotgun (WGS) entry which is preliminary data.</text>
</comment>
<evidence type="ECO:0000256" key="7">
    <source>
        <dbReference type="ARBA" id="ARBA00023027"/>
    </source>
</evidence>
<dbReference type="FunFam" id="2.60.200.30:FF:000009">
    <property type="entry name" value="Poly(P)/ATP NAD kinase"/>
    <property type="match status" value="1"/>
</dbReference>
<proteinExistence type="inferred from homology"/>
<keyword evidence="6" id="KW-0521">NADP</keyword>
<dbReference type="EMBL" id="JALJOQ010000095">
    <property type="protein sequence ID" value="KAK9798894.1"/>
    <property type="molecule type" value="Genomic_DNA"/>
</dbReference>
<dbReference type="GO" id="GO:0019674">
    <property type="term" value="P:NAD+ metabolic process"/>
    <property type="evidence" value="ECO:0007669"/>
    <property type="project" value="InterPro"/>
</dbReference>
<gene>
    <name evidence="10" type="ORF">WJX73_002682</name>
</gene>
<keyword evidence="5" id="KW-0067">ATP-binding</keyword>
<accession>A0AAW1NXR7</accession>
<feature type="chain" id="PRO_5043878436" description="NAD kinase" evidence="9">
    <location>
        <begin position="22"/>
        <end position="441"/>
    </location>
</feature>
<evidence type="ECO:0008006" key="12">
    <source>
        <dbReference type="Google" id="ProtNLM"/>
    </source>
</evidence>
<evidence type="ECO:0000256" key="5">
    <source>
        <dbReference type="ARBA" id="ARBA00022840"/>
    </source>
</evidence>
<keyword evidence="2" id="KW-0808">Transferase</keyword>
<evidence type="ECO:0000256" key="9">
    <source>
        <dbReference type="SAM" id="SignalP"/>
    </source>
</evidence>
<dbReference type="SUPFAM" id="SSF111331">
    <property type="entry name" value="NAD kinase/diacylglycerol kinase-like"/>
    <property type="match status" value="1"/>
</dbReference>
<dbReference type="Gene3D" id="3.40.50.10330">
    <property type="entry name" value="Probable inorganic polyphosphate/atp-NAD kinase, domain 1"/>
    <property type="match status" value="1"/>
</dbReference>
<dbReference type="GO" id="GO:0003951">
    <property type="term" value="F:NAD+ kinase activity"/>
    <property type="evidence" value="ECO:0007669"/>
    <property type="project" value="InterPro"/>
</dbReference>
<feature type="region of interest" description="Disordered" evidence="8">
    <location>
        <begin position="26"/>
        <end position="47"/>
    </location>
</feature>
<dbReference type="InterPro" id="IPR016064">
    <property type="entry name" value="NAD/diacylglycerol_kinase_sf"/>
</dbReference>
<evidence type="ECO:0000256" key="1">
    <source>
        <dbReference type="ARBA" id="ARBA00010995"/>
    </source>
</evidence>
<organism evidence="10 11">
    <name type="scientific">Symbiochloris irregularis</name>
    <dbReference type="NCBI Taxonomy" id="706552"/>
    <lineage>
        <taxon>Eukaryota</taxon>
        <taxon>Viridiplantae</taxon>
        <taxon>Chlorophyta</taxon>
        <taxon>core chlorophytes</taxon>
        <taxon>Trebouxiophyceae</taxon>
        <taxon>Trebouxiales</taxon>
        <taxon>Trebouxiaceae</taxon>
        <taxon>Symbiochloris</taxon>
    </lineage>
</organism>
<evidence type="ECO:0000256" key="8">
    <source>
        <dbReference type="SAM" id="MobiDB-lite"/>
    </source>
</evidence>
<evidence type="ECO:0000313" key="10">
    <source>
        <dbReference type="EMBL" id="KAK9798894.1"/>
    </source>
</evidence>
<keyword evidence="11" id="KW-1185">Reference proteome</keyword>
<dbReference type="GO" id="GO:0006741">
    <property type="term" value="P:NADP+ biosynthetic process"/>
    <property type="evidence" value="ECO:0007669"/>
    <property type="project" value="InterPro"/>
</dbReference>
<dbReference type="InterPro" id="IPR017437">
    <property type="entry name" value="ATP-NAD_kinase_PpnK-typ_C"/>
</dbReference>
<dbReference type="GO" id="GO:0005524">
    <property type="term" value="F:ATP binding"/>
    <property type="evidence" value="ECO:0007669"/>
    <property type="project" value="UniProtKB-KW"/>
</dbReference>
<protein>
    <recommendedName>
        <fullName evidence="12">NAD kinase</fullName>
    </recommendedName>
</protein>
<keyword evidence="7" id="KW-0520">NAD</keyword>
<dbReference type="Pfam" id="PF01513">
    <property type="entry name" value="NAD_kinase"/>
    <property type="match status" value="1"/>
</dbReference>
<dbReference type="Proteomes" id="UP001465755">
    <property type="component" value="Unassembled WGS sequence"/>
</dbReference>
<reference evidence="10 11" key="1">
    <citation type="journal article" date="2024" name="Nat. Commun.">
        <title>Phylogenomics reveals the evolutionary origins of lichenization in chlorophyte algae.</title>
        <authorList>
            <person name="Puginier C."/>
            <person name="Libourel C."/>
            <person name="Otte J."/>
            <person name="Skaloud P."/>
            <person name="Haon M."/>
            <person name="Grisel S."/>
            <person name="Petersen M."/>
            <person name="Berrin J.G."/>
            <person name="Delaux P.M."/>
            <person name="Dal Grande F."/>
            <person name="Keller J."/>
        </authorList>
    </citation>
    <scope>NUCLEOTIDE SEQUENCE [LARGE SCALE GENOMIC DNA]</scope>
    <source>
        <strain evidence="10 11">SAG 2036</strain>
    </source>
</reference>
<evidence type="ECO:0000256" key="4">
    <source>
        <dbReference type="ARBA" id="ARBA00022777"/>
    </source>
</evidence>
<dbReference type="PANTHER" id="PTHR20275:SF6">
    <property type="entry name" value="NAD KINASE 2, CHLOROPLASTIC"/>
    <property type="match status" value="1"/>
</dbReference>